<protein>
    <recommendedName>
        <fullName evidence="7">PARP-type domain-containing protein</fullName>
    </recommendedName>
</protein>
<keyword evidence="2" id="KW-0479">Metal-binding</keyword>
<feature type="domain" description="PARP-type" evidence="7">
    <location>
        <begin position="12"/>
        <end position="99"/>
    </location>
</feature>
<dbReference type="Gene3D" id="3.30.1740.10">
    <property type="entry name" value="Zinc finger, PARP-type"/>
    <property type="match status" value="1"/>
</dbReference>
<dbReference type="EMBL" id="KV921921">
    <property type="protein sequence ID" value="ORE06556.1"/>
    <property type="molecule type" value="Genomic_DNA"/>
</dbReference>
<evidence type="ECO:0000256" key="1">
    <source>
        <dbReference type="ARBA" id="ARBA00004123"/>
    </source>
</evidence>
<reference evidence="8" key="1">
    <citation type="journal article" date="2016" name="Proc. Natl. Acad. Sci. U.S.A.">
        <title>Lipid metabolic changes in an early divergent fungus govern the establishment of a mutualistic symbiosis with endobacteria.</title>
        <authorList>
            <person name="Lastovetsky O.A."/>
            <person name="Gaspar M.L."/>
            <person name="Mondo S.J."/>
            <person name="LaButti K.M."/>
            <person name="Sandor L."/>
            <person name="Grigoriev I.V."/>
            <person name="Henry S.A."/>
            <person name="Pawlowska T.E."/>
        </authorList>
    </citation>
    <scope>NUCLEOTIDE SEQUENCE [LARGE SCALE GENOMIC DNA]</scope>
    <source>
        <strain evidence="8">ATCC 52814</strain>
    </source>
</reference>
<dbReference type="Pfam" id="PF00645">
    <property type="entry name" value="zf-PARP"/>
    <property type="match status" value="1"/>
</dbReference>
<evidence type="ECO:0000313" key="8">
    <source>
        <dbReference type="EMBL" id="ORE06556.1"/>
    </source>
</evidence>
<dbReference type="InterPro" id="IPR036957">
    <property type="entry name" value="Znf_PARP_sf"/>
</dbReference>
<proteinExistence type="predicted"/>
<comment type="subcellular location">
    <subcellularLocation>
        <location evidence="1">Nucleus</location>
    </subcellularLocation>
</comment>
<evidence type="ECO:0000256" key="3">
    <source>
        <dbReference type="ARBA" id="ARBA00022771"/>
    </source>
</evidence>
<dbReference type="Proteomes" id="UP000242414">
    <property type="component" value="Unassembled WGS sequence"/>
</dbReference>
<keyword evidence="3" id="KW-0863">Zinc-finger</keyword>
<gene>
    <name evidence="8" type="ORF">BCV72DRAFT_207221</name>
</gene>
<evidence type="ECO:0000259" key="7">
    <source>
        <dbReference type="PROSITE" id="PS50064"/>
    </source>
</evidence>
<dbReference type="InterPro" id="IPR001510">
    <property type="entry name" value="Znf_PARP"/>
</dbReference>
<dbReference type="SMART" id="SM01336">
    <property type="entry name" value="zf-PARP"/>
    <property type="match status" value="1"/>
</dbReference>
<name>A0A1X0R3K8_RHIZD</name>
<dbReference type="PROSITE" id="PS50064">
    <property type="entry name" value="ZF_PARP_2"/>
    <property type="match status" value="1"/>
</dbReference>
<organism evidence="8">
    <name type="scientific">Rhizopus microsporus var. microsporus</name>
    <dbReference type="NCBI Taxonomy" id="86635"/>
    <lineage>
        <taxon>Eukaryota</taxon>
        <taxon>Fungi</taxon>
        <taxon>Fungi incertae sedis</taxon>
        <taxon>Mucoromycota</taxon>
        <taxon>Mucoromycotina</taxon>
        <taxon>Mucoromycetes</taxon>
        <taxon>Mucorales</taxon>
        <taxon>Mucorineae</taxon>
        <taxon>Rhizopodaceae</taxon>
        <taxon>Rhizopus</taxon>
    </lineage>
</organism>
<dbReference type="OrthoDB" id="2384641at2759"/>
<sequence length="217" mass="25089">MTEQKSEGIYTYCIEYAKTTQSRCAACKKGISVKSLRAAEIFRKSPKEKKNLARHTWYHFKCFKVPTLLTQIPIEQFRGYPTLKEKDKARVQKLIKHGKGATWAAIVEKEKAEEGEEEAVTKKKETIDENIDITEKLTGIQEKTEKNKIEEKKTEKKKVEKKNDKKLKAKTEEKNKVNKKKKPATTEVAHKPKKVVLPTEDQIELETIAKEFQALKK</sequence>
<evidence type="ECO:0000256" key="5">
    <source>
        <dbReference type="ARBA" id="ARBA00023242"/>
    </source>
</evidence>
<dbReference type="GO" id="GO:0003677">
    <property type="term" value="F:DNA binding"/>
    <property type="evidence" value="ECO:0007669"/>
    <property type="project" value="InterPro"/>
</dbReference>
<keyword evidence="4" id="KW-0862">Zinc</keyword>
<accession>A0A1X0R3K8</accession>
<feature type="compositionally biased region" description="Basic and acidic residues" evidence="6">
    <location>
        <begin position="145"/>
        <end position="163"/>
    </location>
</feature>
<evidence type="ECO:0000256" key="2">
    <source>
        <dbReference type="ARBA" id="ARBA00022723"/>
    </source>
</evidence>
<dbReference type="AlphaFoldDB" id="A0A1X0R3K8"/>
<evidence type="ECO:0000256" key="6">
    <source>
        <dbReference type="SAM" id="MobiDB-lite"/>
    </source>
</evidence>
<evidence type="ECO:0000256" key="4">
    <source>
        <dbReference type="ARBA" id="ARBA00022833"/>
    </source>
</evidence>
<dbReference type="VEuPathDB" id="FungiDB:BCV72DRAFT_207221"/>
<keyword evidence="5" id="KW-0539">Nucleus</keyword>
<dbReference type="GO" id="GO:0008270">
    <property type="term" value="F:zinc ion binding"/>
    <property type="evidence" value="ECO:0007669"/>
    <property type="project" value="UniProtKB-KW"/>
</dbReference>
<dbReference type="GO" id="GO:0005634">
    <property type="term" value="C:nucleus"/>
    <property type="evidence" value="ECO:0007669"/>
    <property type="project" value="UniProtKB-SubCell"/>
</dbReference>
<dbReference type="SUPFAM" id="SSF57716">
    <property type="entry name" value="Glucocorticoid receptor-like (DNA-binding domain)"/>
    <property type="match status" value="1"/>
</dbReference>
<feature type="region of interest" description="Disordered" evidence="6">
    <location>
        <begin position="145"/>
        <end position="193"/>
    </location>
</feature>